<dbReference type="EMBL" id="WJXB01000004">
    <property type="protein sequence ID" value="MRN53969.1"/>
    <property type="molecule type" value="Genomic_DNA"/>
</dbReference>
<gene>
    <name evidence="2" type="ORF">GJB61_13360</name>
</gene>
<evidence type="ECO:0000313" key="2">
    <source>
        <dbReference type="EMBL" id="MRN53969.1"/>
    </source>
</evidence>
<dbReference type="Pfam" id="PF05368">
    <property type="entry name" value="NmrA"/>
    <property type="match status" value="1"/>
</dbReference>
<reference evidence="2 3" key="1">
    <citation type="submission" date="2019-11" db="EMBL/GenBank/DDBJ databases">
        <title>Paenibacillus monticola sp. nov., a novel PGPR strain isolated from mountain sample in China.</title>
        <authorList>
            <person name="Zhao Q."/>
            <person name="Li H.-P."/>
            <person name="Zhang J.-L."/>
        </authorList>
    </citation>
    <scope>NUCLEOTIDE SEQUENCE [LARGE SCALE GENOMIC DNA]</scope>
    <source>
        <strain evidence="2 3">LC-T2</strain>
    </source>
</reference>
<protein>
    <submittedName>
        <fullName evidence="2">NAD(P)H-binding protein</fullName>
    </submittedName>
</protein>
<dbReference type="SUPFAM" id="SSF51735">
    <property type="entry name" value="NAD(P)-binding Rossmann-fold domains"/>
    <property type="match status" value="1"/>
</dbReference>
<dbReference type="Gene3D" id="3.90.25.10">
    <property type="entry name" value="UDP-galactose 4-epimerase, domain 1"/>
    <property type="match status" value="1"/>
</dbReference>
<dbReference type="PANTHER" id="PTHR47129">
    <property type="entry name" value="QUINONE OXIDOREDUCTASE 2"/>
    <property type="match status" value="1"/>
</dbReference>
<dbReference type="AlphaFoldDB" id="A0A7X2H5I8"/>
<dbReference type="RefSeq" id="WP_154118996.1">
    <property type="nucleotide sequence ID" value="NZ_WJXB01000004.1"/>
</dbReference>
<feature type="domain" description="NmrA-like" evidence="1">
    <location>
        <begin position="2"/>
        <end position="251"/>
    </location>
</feature>
<dbReference type="InterPro" id="IPR052718">
    <property type="entry name" value="NmrA-type_oxidoreductase"/>
</dbReference>
<dbReference type="Proteomes" id="UP000463051">
    <property type="component" value="Unassembled WGS sequence"/>
</dbReference>
<accession>A0A7X2H5I8</accession>
<sequence>MIIITGANGQLGRAVVEELLRTVPAEQIGASVRDPEKAQELKAQGVRVRRGDFTDADSLLHAFEGASKVFIVSTDNVGEIAVQQRGTAIAMAKQAGADRIVYTSHMGSSLTSHFPPMVAHAAIENVLQASGMAHTSLRNGFYANSAIMMLGNALQTGVLAAPMDGPVAWTSHPDLAQAAAALLSNQSLEGITPNLTAAEAIDLEEIAAIASELAGRSIRRIVVPDDEYRANLVARGVPEARADMLMGLFRASRAGEFSDADPIMLAHLIGHPPLTFRDFLKAWIAQHPQ</sequence>
<name>A0A7X2H5I8_9BACL</name>
<proteinExistence type="predicted"/>
<dbReference type="InterPro" id="IPR036291">
    <property type="entry name" value="NAD(P)-bd_dom_sf"/>
</dbReference>
<comment type="caution">
    <text evidence="2">The sequence shown here is derived from an EMBL/GenBank/DDBJ whole genome shotgun (WGS) entry which is preliminary data.</text>
</comment>
<dbReference type="InterPro" id="IPR008030">
    <property type="entry name" value="NmrA-like"/>
</dbReference>
<evidence type="ECO:0000313" key="3">
    <source>
        <dbReference type="Proteomes" id="UP000463051"/>
    </source>
</evidence>
<keyword evidence="3" id="KW-1185">Reference proteome</keyword>
<evidence type="ECO:0000259" key="1">
    <source>
        <dbReference type="Pfam" id="PF05368"/>
    </source>
</evidence>
<organism evidence="2 3">
    <name type="scientific">Paenibacillus monticola</name>
    <dbReference type="NCBI Taxonomy" id="2666075"/>
    <lineage>
        <taxon>Bacteria</taxon>
        <taxon>Bacillati</taxon>
        <taxon>Bacillota</taxon>
        <taxon>Bacilli</taxon>
        <taxon>Bacillales</taxon>
        <taxon>Paenibacillaceae</taxon>
        <taxon>Paenibacillus</taxon>
    </lineage>
</organism>
<dbReference type="PANTHER" id="PTHR47129:SF1">
    <property type="entry name" value="NMRA-LIKE DOMAIN-CONTAINING PROTEIN"/>
    <property type="match status" value="1"/>
</dbReference>
<dbReference type="Gene3D" id="3.40.50.720">
    <property type="entry name" value="NAD(P)-binding Rossmann-like Domain"/>
    <property type="match status" value="1"/>
</dbReference>